<keyword evidence="1 4" id="KW-0349">Heme</keyword>
<evidence type="ECO:0000256" key="2">
    <source>
        <dbReference type="ARBA" id="ARBA00022723"/>
    </source>
</evidence>
<protein>
    <submittedName>
        <fullName evidence="7">Mono/diheme cytochrome c family protein</fullName>
    </submittedName>
</protein>
<dbReference type="Pfam" id="PF13442">
    <property type="entry name" value="Cytochrome_CBB3"/>
    <property type="match status" value="1"/>
</dbReference>
<evidence type="ECO:0000256" key="4">
    <source>
        <dbReference type="PROSITE-ProRule" id="PRU00433"/>
    </source>
</evidence>
<dbReference type="GO" id="GO:0020037">
    <property type="term" value="F:heme binding"/>
    <property type="evidence" value="ECO:0007669"/>
    <property type="project" value="InterPro"/>
</dbReference>
<comment type="caution">
    <text evidence="7">The sequence shown here is derived from an EMBL/GenBank/DDBJ whole genome shotgun (WGS) entry which is preliminary data.</text>
</comment>
<evidence type="ECO:0000256" key="5">
    <source>
        <dbReference type="SAM" id="SignalP"/>
    </source>
</evidence>
<dbReference type="PROSITE" id="PS51007">
    <property type="entry name" value="CYTC"/>
    <property type="match status" value="1"/>
</dbReference>
<feature type="domain" description="Cytochrome c" evidence="6">
    <location>
        <begin position="48"/>
        <end position="134"/>
    </location>
</feature>
<dbReference type="InterPro" id="IPR009056">
    <property type="entry name" value="Cyt_c-like_dom"/>
</dbReference>
<dbReference type="RefSeq" id="WP_246139021.1">
    <property type="nucleotide sequence ID" value="NZ_VLLI01000009.1"/>
</dbReference>
<organism evidence="7 8">
    <name type="scientific">Mucilaginibacter frigoritolerans</name>
    <dbReference type="NCBI Taxonomy" id="652788"/>
    <lineage>
        <taxon>Bacteria</taxon>
        <taxon>Pseudomonadati</taxon>
        <taxon>Bacteroidota</taxon>
        <taxon>Sphingobacteriia</taxon>
        <taxon>Sphingobacteriales</taxon>
        <taxon>Sphingobacteriaceae</taxon>
        <taxon>Mucilaginibacter</taxon>
    </lineage>
</organism>
<dbReference type="GO" id="GO:0046872">
    <property type="term" value="F:metal ion binding"/>
    <property type="evidence" value="ECO:0007669"/>
    <property type="project" value="UniProtKB-KW"/>
</dbReference>
<evidence type="ECO:0000256" key="1">
    <source>
        <dbReference type="ARBA" id="ARBA00022617"/>
    </source>
</evidence>
<dbReference type="AlphaFoldDB" id="A0A562TWR6"/>
<dbReference type="Gene3D" id="1.10.760.10">
    <property type="entry name" value="Cytochrome c-like domain"/>
    <property type="match status" value="1"/>
</dbReference>
<reference evidence="7 8" key="1">
    <citation type="submission" date="2019-07" db="EMBL/GenBank/DDBJ databases">
        <title>Genomic Encyclopedia of Archaeal and Bacterial Type Strains, Phase II (KMG-II): from individual species to whole genera.</title>
        <authorList>
            <person name="Goeker M."/>
        </authorList>
    </citation>
    <scope>NUCLEOTIDE SEQUENCE [LARGE SCALE GENOMIC DNA]</scope>
    <source>
        <strain evidence="7 8">ATCC BAA-1854</strain>
    </source>
</reference>
<dbReference type="Proteomes" id="UP000317010">
    <property type="component" value="Unassembled WGS sequence"/>
</dbReference>
<evidence type="ECO:0000256" key="3">
    <source>
        <dbReference type="ARBA" id="ARBA00023004"/>
    </source>
</evidence>
<evidence type="ECO:0000259" key="6">
    <source>
        <dbReference type="PROSITE" id="PS51007"/>
    </source>
</evidence>
<keyword evidence="8" id="KW-1185">Reference proteome</keyword>
<dbReference type="GO" id="GO:0009055">
    <property type="term" value="F:electron transfer activity"/>
    <property type="evidence" value="ECO:0007669"/>
    <property type="project" value="InterPro"/>
</dbReference>
<accession>A0A562TWR6</accession>
<evidence type="ECO:0000313" key="8">
    <source>
        <dbReference type="Proteomes" id="UP000317010"/>
    </source>
</evidence>
<dbReference type="PANTHER" id="PTHR40394">
    <property type="entry name" value="LIPOPROTEIN-RELATED"/>
    <property type="match status" value="1"/>
</dbReference>
<keyword evidence="2 4" id="KW-0479">Metal-binding</keyword>
<keyword evidence="5" id="KW-0732">Signal</keyword>
<dbReference type="SUPFAM" id="SSF46626">
    <property type="entry name" value="Cytochrome c"/>
    <property type="match status" value="1"/>
</dbReference>
<evidence type="ECO:0000313" key="7">
    <source>
        <dbReference type="EMBL" id="TWI98012.1"/>
    </source>
</evidence>
<name>A0A562TWR6_9SPHI</name>
<gene>
    <name evidence="7" type="ORF">JN11_03090</name>
</gene>
<sequence>MKKKMMLFAFVLAAGTMSFAFTIIQQPKPWPVPDKNAKMANPVKSSAESINNGKALWNLNCASCHGKKGLGDGSKAAQLKTTPQDMTVTAFQSQSDGSVYYKISEGRDDMPSFKKKIPDAEDIWSLVNYIRTVKK</sequence>
<feature type="chain" id="PRO_5021754508" evidence="5">
    <location>
        <begin position="21"/>
        <end position="135"/>
    </location>
</feature>
<feature type="signal peptide" evidence="5">
    <location>
        <begin position="1"/>
        <end position="20"/>
    </location>
</feature>
<dbReference type="InterPro" id="IPR036909">
    <property type="entry name" value="Cyt_c-like_dom_sf"/>
</dbReference>
<proteinExistence type="predicted"/>
<dbReference type="PANTHER" id="PTHR40394:SF2">
    <property type="entry name" value="QUINOL:CYTOCHROME C OXIDOREDUCTASE MEMBRANE PROTEIN"/>
    <property type="match status" value="1"/>
</dbReference>
<keyword evidence="3 4" id="KW-0408">Iron</keyword>
<dbReference type="EMBL" id="VLLI01000009">
    <property type="protein sequence ID" value="TWI98012.1"/>
    <property type="molecule type" value="Genomic_DNA"/>
</dbReference>